<dbReference type="Pfam" id="PF18331">
    <property type="entry name" value="PKHD_C"/>
    <property type="match status" value="1"/>
</dbReference>
<evidence type="ECO:0000256" key="4">
    <source>
        <dbReference type="ARBA" id="ARBA00022964"/>
    </source>
</evidence>
<dbReference type="Gene3D" id="2.60.120.620">
    <property type="entry name" value="q2cbj1_9rhob like domain"/>
    <property type="match status" value="1"/>
</dbReference>
<dbReference type="EMBL" id="JNAO01000013">
    <property type="protein sequence ID" value="KGG00392.1"/>
    <property type="molecule type" value="Genomic_DNA"/>
</dbReference>
<accession>A0A0A2AHU8</accession>
<feature type="binding site" evidence="7">
    <location>
        <position position="99"/>
    </location>
    <ligand>
        <name>Fe cation</name>
        <dbReference type="ChEBI" id="CHEBI:24875"/>
    </ligand>
</feature>
<evidence type="ECO:0000259" key="8">
    <source>
        <dbReference type="PROSITE" id="PS51471"/>
    </source>
</evidence>
<keyword evidence="5 7" id="KW-0560">Oxidoreductase</keyword>
<feature type="binding site" evidence="7">
    <location>
        <position position="156"/>
    </location>
    <ligand>
        <name>Fe cation</name>
        <dbReference type="ChEBI" id="CHEBI:24875"/>
    </ligand>
</feature>
<dbReference type="SMART" id="SM00702">
    <property type="entry name" value="P4Hc"/>
    <property type="match status" value="1"/>
</dbReference>
<comment type="cofactor">
    <cofactor evidence="1 7">
        <name>L-ascorbate</name>
        <dbReference type="ChEBI" id="CHEBI:38290"/>
    </cofactor>
</comment>
<dbReference type="NCBIfam" id="NF003974">
    <property type="entry name" value="PRK05467.1-3"/>
    <property type="match status" value="1"/>
</dbReference>
<dbReference type="InterPro" id="IPR023550">
    <property type="entry name" value="PKHD_hydroxylase"/>
</dbReference>
<evidence type="ECO:0000256" key="1">
    <source>
        <dbReference type="ARBA" id="ARBA00001961"/>
    </source>
</evidence>
<evidence type="ECO:0000313" key="10">
    <source>
        <dbReference type="Proteomes" id="UP000030533"/>
    </source>
</evidence>
<reference evidence="10" key="1">
    <citation type="journal article" date="2014" name="Sci. Data">
        <title>Genomes of diverse isolates of the marine cyanobacterium Prochlorococcus.</title>
        <authorList>
            <person name="Biller S."/>
            <person name="Berube P."/>
            <person name="Thompson J."/>
            <person name="Kelly L."/>
            <person name="Roggensack S."/>
            <person name="Awad L."/>
            <person name="Roache-Johnson K."/>
            <person name="Ding H."/>
            <person name="Giovannoni S.J."/>
            <person name="Moore L.R."/>
            <person name="Chisholm S.W."/>
        </authorList>
    </citation>
    <scope>NUCLEOTIDE SEQUENCE [LARGE SCALE GENOMIC DNA]</scope>
    <source>
        <strain evidence="10">MIT 9314</strain>
    </source>
</reference>
<dbReference type="HAMAP" id="MF_00657">
    <property type="entry name" value="Hydroxyl_YbiX"/>
    <property type="match status" value="1"/>
</dbReference>
<feature type="binding site" evidence="7">
    <location>
        <position position="166"/>
    </location>
    <ligand>
        <name>2-oxoglutarate</name>
        <dbReference type="ChEBI" id="CHEBI:16810"/>
    </ligand>
</feature>
<dbReference type="GO" id="GO:0006879">
    <property type="term" value="P:intracellular iron ion homeostasis"/>
    <property type="evidence" value="ECO:0007669"/>
    <property type="project" value="TreeGrafter"/>
</dbReference>
<keyword evidence="6 7" id="KW-0408">Iron</keyword>
<protein>
    <submittedName>
        <fullName evidence="9">Iron-uptake factor PiuC</fullName>
    </submittedName>
</protein>
<proteinExistence type="inferred from homology"/>
<keyword evidence="2 7" id="KW-0479">Metal-binding</keyword>
<dbReference type="InterPro" id="IPR044862">
    <property type="entry name" value="Pro_4_hyd_alph_FE2OG_OXY"/>
</dbReference>
<dbReference type="eggNOG" id="COG3128">
    <property type="taxonomic scope" value="Bacteria"/>
</dbReference>
<dbReference type="GO" id="GO:0016706">
    <property type="term" value="F:2-oxoglutarate-dependent dioxygenase activity"/>
    <property type="evidence" value="ECO:0007669"/>
    <property type="project" value="UniProtKB-UniRule"/>
</dbReference>
<organism evidence="9 10">
    <name type="scientific">Prochlorococcus marinus str. MIT 9314</name>
    <dbReference type="NCBI Taxonomy" id="167548"/>
    <lineage>
        <taxon>Bacteria</taxon>
        <taxon>Bacillati</taxon>
        <taxon>Cyanobacteriota</taxon>
        <taxon>Cyanophyceae</taxon>
        <taxon>Synechococcales</taxon>
        <taxon>Prochlorococcaceae</taxon>
        <taxon>Prochlorococcus</taxon>
    </lineage>
</organism>
<evidence type="ECO:0000256" key="2">
    <source>
        <dbReference type="ARBA" id="ARBA00022723"/>
    </source>
</evidence>
<evidence type="ECO:0000256" key="3">
    <source>
        <dbReference type="ARBA" id="ARBA00022896"/>
    </source>
</evidence>
<sequence>MNYLIHQLLNAEEINLIKKELEKCSQQDWEDGKKTAGSHASIVKNNLQLNRNIEVSKKNAQLVNKKILSSQLIKSFSLPKRIHGIMFTKSSNNMHYGRHIDNPYMSSGRSDLSFTLSLTNKNFYKGGELIIETMNNEEKFKLNAGEIILYPSSYLHAVNEVHNGERLVCVGWIESYVKSTEKREYLFDLDAGARSLLAKHGRSDELDLIFKTYSNLLRVMGD</sequence>
<name>A0A0A2AHU8_PROMR</name>
<evidence type="ECO:0000313" key="9">
    <source>
        <dbReference type="EMBL" id="KGG00392.1"/>
    </source>
</evidence>
<dbReference type="GO" id="GO:0005506">
    <property type="term" value="F:iron ion binding"/>
    <property type="evidence" value="ECO:0007669"/>
    <property type="project" value="UniProtKB-UniRule"/>
</dbReference>
<evidence type="ECO:0000256" key="6">
    <source>
        <dbReference type="ARBA" id="ARBA00023004"/>
    </source>
</evidence>
<comment type="caution">
    <text evidence="9">The sequence shown here is derived from an EMBL/GenBank/DDBJ whole genome shotgun (WGS) entry which is preliminary data.</text>
</comment>
<keyword evidence="3 7" id="KW-0847">Vitamin C</keyword>
<keyword evidence="4 7" id="KW-0223">Dioxygenase</keyword>
<dbReference type="InterPro" id="IPR005123">
    <property type="entry name" value="Oxoglu/Fe-dep_dioxygenase_dom"/>
</dbReference>
<dbReference type="Proteomes" id="UP000030533">
    <property type="component" value="Unassembled WGS sequence"/>
</dbReference>
<dbReference type="PANTHER" id="PTHR41536">
    <property type="entry name" value="PKHD-TYPE HYDROXYLASE YBIX"/>
    <property type="match status" value="1"/>
</dbReference>
<evidence type="ECO:0000256" key="7">
    <source>
        <dbReference type="HAMAP-Rule" id="MF_00657"/>
    </source>
</evidence>
<dbReference type="PANTHER" id="PTHR41536:SF1">
    <property type="entry name" value="PKHD-TYPE HYDROXYLASE YBIX"/>
    <property type="match status" value="1"/>
</dbReference>
<feature type="binding site" evidence="7">
    <location>
        <position position="101"/>
    </location>
    <ligand>
        <name>Fe cation</name>
        <dbReference type="ChEBI" id="CHEBI:24875"/>
    </ligand>
</feature>
<dbReference type="Gene3D" id="4.10.860.20">
    <property type="entry name" value="Rabenosyn, Rab binding domain"/>
    <property type="match status" value="1"/>
</dbReference>
<dbReference type="GO" id="GO:0031418">
    <property type="term" value="F:L-ascorbic acid binding"/>
    <property type="evidence" value="ECO:0007669"/>
    <property type="project" value="UniProtKB-KW"/>
</dbReference>
<evidence type="ECO:0000256" key="5">
    <source>
        <dbReference type="ARBA" id="ARBA00023002"/>
    </source>
</evidence>
<dbReference type="InterPro" id="IPR006620">
    <property type="entry name" value="Pro_4_hyd_alph"/>
</dbReference>
<dbReference type="PROSITE" id="PS51471">
    <property type="entry name" value="FE2OG_OXY"/>
    <property type="match status" value="1"/>
</dbReference>
<dbReference type="InterPro" id="IPR041097">
    <property type="entry name" value="PKHD_C"/>
</dbReference>
<feature type="domain" description="Fe2OG dioxygenase" evidence="8">
    <location>
        <begin position="81"/>
        <end position="175"/>
    </location>
</feature>
<dbReference type="STRING" id="167548.EU98_1924"/>
<gene>
    <name evidence="9" type="ORF">EU98_1924</name>
</gene>
<dbReference type="Pfam" id="PF13640">
    <property type="entry name" value="2OG-FeII_Oxy_3"/>
    <property type="match status" value="1"/>
</dbReference>
<dbReference type="RefSeq" id="WP_032516531.1">
    <property type="nucleotide sequence ID" value="NZ_JNAO01000013.1"/>
</dbReference>
<dbReference type="GO" id="GO:0006974">
    <property type="term" value="P:DNA damage response"/>
    <property type="evidence" value="ECO:0007669"/>
    <property type="project" value="TreeGrafter"/>
</dbReference>
<comment type="cofactor">
    <cofactor evidence="7">
        <name>Fe(2+)</name>
        <dbReference type="ChEBI" id="CHEBI:29033"/>
    </cofactor>
    <text evidence="7">Binds 1 Fe(2+) ion per subunit.</text>
</comment>
<dbReference type="AlphaFoldDB" id="A0A0A2AHU8"/>